<protein>
    <submittedName>
        <fullName evidence="2">Unannotated protein</fullName>
    </submittedName>
</protein>
<feature type="compositionally biased region" description="Basic and acidic residues" evidence="1">
    <location>
        <begin position="241"/>
        <end position="260"/>
    </location>
</feature>
<feature type="compositionally biased region" description="Basic and acidic residues" evidence="1">
    <location>
        <begin position="28"/>
        <end position="46"/>
    </location>
</feature>
<accession>A0A6J7G2W8</accession>
<feature type="region of interest" description="Disordered" evidence="1">
    <location>
        <begin position="1"/>
        <end position="56"/>
    </location>
</feature>
<gene>
    <name evidence="2" type="ORF">UFOPK3472_02357</name>
</gene>
<sequence length="271" mass="30124">MRSESTRHFQGVVLEVDRDDPSCSGSASDRHDEGTDRTGPDDENRLAGHRPSTLDGMPCDARWLGQRSNSQIQTVRQHSEHSCRDGDVTDEQTVVVRYLRGASHVAASGRQVRTIDRILRAGGGGSRRMDSDRGAFTGATAVSCAPNHGARRLVPQSHRRFQYRLSCRPMLPVVQIGAADSAVGNCDDGLVRRGVGHRHCFDADVIGAVRDQGNRPVGHRVRFGGHRVVRSVRGGQVRPGRAPDRLRWPDRSDRDPEFPVRRMRRRAPRRP</sequence>
<feature type="compositionally biased region" description="Basic residues" evidence="1">
    <location>
        <begin position="261"/>
        <end position="271"/>
    </location>
</feature>
<organism evidence="2">
    <name type="scientific">freshwater metagenome</name>
    <dbReference type="NCBI Taxonomy" id="449393"/>
    <lineage>
        <taxon>unclassified sequences</taxon>
        <taxon>metagenomes</taxon>
        <taxon>ecological metagenomes</taxon>
    </lineage>
</organism>
<dbReference type="EMBL" id="CAFBLX010000170">
    <property type="protein sequence ID" value="CAB4899150.1"/>
    <property type="molecule type" value="Genomic_DNA"/>
</dbReference>
<evidence type="ECO:0000256" key="1">
    <source>
        <dbReference type="SAM" id="MobiDB-lite"/>
    </source>
</evidence>
<name>A0A6J7G2W8_9ZZZZ</name>
<reference evidence="2" key="1">
    <citation type="submission" date="2020-05" db="EMBL/GenBank/DDBJ databases">
        <authorList>
            <person name="Chiriac C."/>
            <person name="Salcher M."/>
            <person name="Ghai R."/>
            <person name="Kavagutti S V."/>
        </authorList>
    </citation>
    <scope>NUCLEOTIDE SEQUENCE</scope>
</reference>
<evidence type="ECO:0000313" key="2">
    <source>
        <dbReference type="EMBL" id="CAB4899150.1"/>
    </source>
</evidence>
<dbReference type="AlphaFoldDB" id="A0A6J7G2W8"/>
<proteinExistence type="predicted"/>
<feature type="region of interest" description="Disordered" evidence="1">
    <location>
        <begin position="234"/>
        <end position="271"/>
    </location>
</feature>